<name>A0ABX6EJB4_9HYPH</name>
<evidence type="ECO:0000313" key="2">
    <source>
        <dbReference type="EMBL" id="QGM94487.1"/>
    </source>
</evidence>
<accession>A0ABX6EJB4</accession>
<reference evidence="3" key="1">
    <citation type="submission" date="2019-09" db="EMBL/GenBank/DDBJ databases">
        <title>Isolation and complete genome sequencing of Methylocystis species.</title>
        <authorList>
            <person name="Rumah B.L."/>
            <person name="Stead C.E."/>
            <person name="Stevens B.C."/>
            <person name="Minton N.P."/>
            <person name="Grosse-Honebrink A."/>
            <person name="Zhang Y."/>
        </authorList>
    </citation>
    <scope>NUCLEOTIDE SEQUENCE [LARGE SCALE GENOMIC DNA]</scope>
    <source>
        <strain evidence="3">BRCS1</strain>
    </source>
</reference>
<dbReference type="RefSeq" id="WP_154452599.1">
    <property type="nucleotide sequence ID" value="NZ_CP044328.1"/>
</dbReference>
<feature type="domain" description="Calcium/calmodulin-dependent protein kinase II association-domain" evidence="1">
    <location>
        <begin position="4"/>
        <end position="142"/>
    </location>
</feature>
<dbReference type="InterPro" id="IPR032710">
    <property type="entry name" value="NTF2-like_dom_sf"/>
</dbReference>
<evidence type="ECO:0000259" key="1">
    <source>
        <dbReference type="Pfam" id="PF08332"/>
    </source>
</evidence>
<dbReference type="EMBL" id="CP044328">
    <property type="protein sequence ID" value="QGM94487.1"/>
    <property type="molecule type" value="Genomic_DNA"/>
</dbReference>
<dbReference type="InterPro" id="IPR013543">
    <property type="entry name" value="Ca/CaM-dep_prot_kinase-assoc"/>
</dbReference>
<dbReference type="Gene3D" id="3.10.450.50">
    <property type="match status" value="1"/>
</dbReference>
<protein>
    <submittedName>
        <fullName evidence="2">DUF4440 domain-containing protein</fullName>
    </submittedName>
</protein>
<keyword evidence="3" id="KW-1185">Reference proteome</keyword>
<gene>
    <name evidence="2" type="ORF">F7D13_10880</name>
</gene>
<dbReference type="Pfam" id="PF08332">
    <property type="entry name" value="CaMKII_AD"/>
    <property type="match status" value="1"/>
</dbReference>
<proteinExistence type="predicted"/>
<reference evidence="2 3" key="2">
    <citation type="journal article" date="2021" name="AMB Express">
        <title>Isolation and characterisation of Methylocystis spp. for poly-3-hydroxybutyrate production using waste methane feedstocks.</title>
        <authorList>
            <person name="Rumah B.L."/>
            <person name="Stead C.E."/>
            <person name="Claxton Stevens B.H."/>
            <person name="Minton N.P."/>
            <person name="Grosse-Honebrink A."/>
            <person name="Zhang Y."/>
        </authorList>
    </citation>
    <scope>NUCLEOTIDE SEQUENCE [LARGE SCALE GENOMIC DNA]</scope>
    <source>
        <strain evidence="2 3">BRCS1</strain>
    </source>
</reference>
<dbReference type="Proteomes" id="UP000424673">
    <property type="component" value="Chromosome"/>
</dbReference>
<evidence type="ECO:0000313" key="3">
    <source>
        <dbReference type="Proteomes" id="UP000424673"/>
    </source>
</evidence>
<sequence>MSNDQEILELIEIWFAALKDTSNPDTVTALYDDKAVLVPTLWNGPCFGKKAIRNYFEVAFLPVEPRGYVINYSIERREDVAINSGHYVFNIKDCQKEEHLAAAGGLCNDDRVEKMARFTFVYRLDKPKNQWLIIAHHSSKMPEEHSTQVIRWVKSESFV</sequence>
<dbReference type="SUPFAM" id="SSF54427">
    <property type="entry name" value="NTF2-like"/>
    <property type="match status" value="1"/>
</dbReference>
<organism evidence="2 3">
    <name type="scientific">Methylocystis rosea</name>
    <dbReference type="NCBI Taxonomy" id="173366"/>
    <lineage>
        <taxon>Bacteria</taxon>
        <taxon>Pseudomonadati</taxon>
        <taxon>Pseudomonadota</taxon>
        <taxon>Alphaproteobacteria</taxon>
        <taxon>Hyphomicrobiales</taxon>
        <taxon>Methylocystaceae</taxon>
        <taxon>Methylocystis</taxon>
    </lineage>
</organism>